<evidence type="ECO:0000313" key="3">
    <source>
        <dbReference type="Proteomes" id="UP001054945"/>
    </source>
</evidence>
<comment type="caution">
    <text evidence="2">The sequence shown here is derived from an EMBL/GenBank/DDBJ whole genome shotgun (WGS) entry which is preliminary data.</text>
</comment>
<keyword evidence="3" id="KW-1185">Reference proteome</keyword>
<evidence type="ECO:0000256" key="1">
    <source>
        <dbReference type="SAM" id="MobiDB-lite"/>
    </source>
</evidence>
<reference evidence="2 3" key="1">
    <citation type="submission" date="2021-06" db="EMBL/GenBank/DDBJ databases">
        <title>Caerostris extrusa draft genome.</title>
        <authorList>
            <person name="Kono N."/>
            <person name="Arakawa K."/>
        </authorList>
    </citation>
    <scope>NUCLEOTIDE SEQUENCE [LARGE SCALE GENOMIC DNA]</scope>
</reference>
<dbReference type="EMBL" id="BPLR01020022">
    <property type="protein sequence ID" value="GIX74064.1"/>
    <property type="molecule type" value="Genomic_DNA"/>
</dbReference>
<accession>A0AAV4MNW4</accession>
<organism evidence="2 3">
    <name type="scientific">Caerostris extrusa</name>
    <name type="common">Bark spider</name>
    <name type="synonym">Caerostris bankana</name>
    <dbReference type="NCBI Taxonomy" id="172846"/>
    <lineage>
        <taxon>Eukaryota</taxon>
        <taxon>Metazoa</taxon>
        <taxon>Ecdysozoa</taxon>
        <taxon>Arthropoda</taxon>
        <taxon>Chelicerata</taxon>
        <taxon>Arachnida</taxon>
        <taxon>Araneae</taxon>
        <taxon>Araneomorphae</taxon>
        <taxon>Entelegynae</taxon>
        <taxon>Araneoidea</taxon>
        <taxon>Araneidae</taxon>
        <taxon>Caerostris</taxon>
    </lineage>
</organism>
<dbReference type="Proteomes" id="UP001054945">
    <property type="component" value="Unassembled WGS sequence"/>
</dbReference>
<protein>
    <submittedName>
        <fullName evidence="2">Uncharacterized protein</fullName>
    </submittedName>
</protein>
<dbReference type="AlphaFoldDB" id="A0AAV4MNW4"/>
<proteinExistence type="predicted"/>
<gene>
    <name evidence="2" type="ORF">CEXT_247771</name>
</gene>
<name>A0AAV4MNW4_CAEEX</name>
<evidence type="ECO:0000313" key="2">
    <source>
        <dbReference type="EMBL" id="GIX74064.1"/>
    </source>
</evidence>
<sequence>MPFRREHDLQGDRQGADSPSRIKARSRFQFRASSNPCPAINVESFRRVTRSALSGPSNDAVHNRTAPFHNPGLIGVFLDVTGA</sequence>
<feature type="compositionally biased region" description="Basic and acidic residues" evidence="1">
    <location>
        <begin position="1"/>
        <end position="15"/>
    </location>
</feature>
<feature type="region of interest" description="Disordered" evidence="1">
    <location>
        <begin position="1"/>
        <end position="21"/>
    </location>
</feature>